<protein>
    <submittedName>
        <fullName evidence="1">Uncharacterized protein</fullName>
    </submittedName>
</protein>
<evidence type="ECO:0000313" key="1">
    <source>
        <dbReference type="EMBL" id="CAN0486759.1"/>
    </source>
</evidence>
<sequence>MLRPCLLSLQLHLLKPSSQSPLGWSPPWSRRGRVAPSSTEADPSSLSGPQASAKTHQYSSRFQHQVCKSTNTYLHLILETSSWSPDLSQTSKLNQTASAKYTFQGWGECSSLR</sequence>
<dbReference type="EMBL" id="OX596117">
    <property type="protein sequence ID" value="CAN0486759.1"/>
    <property type="molecule type" value="Genomic_DNA"/>
</dbReference>
<reference evidence="1" key="2">
    <citation type="submission" date="2025-03" db="EMBL/GenBank/DDBJ databases">
        <authorList>
            <consortium name="ELIXIR-Norway"/>
            <consortium name="Elixir Norway"/>
        </authorList>
    </citation>
    <scope>NUCLEOTIDE SEQUENCE</scope>
</reference>
<dbReference type="Proteomes" id="UP001162501">
    <property type="component" value="Chromosome 33"/>
</dbReference>
<proteinExistence type="predicted"/>
<gene>
    <name evidence="1" type="ORF">MRATA1EN22A_LOCUS21329</name>
</gene>
<name>A0AC59ZQ64_RANTA</name>
<reference evidence="1" key="1">
    <citation type="submission" date="2023-05" db="EMBL/GenBank/DDBJ databases">
        <authorList>
            <consortium name="ELIXIR-Norway"/>
        </authorList>
    </citation>
    <scope>NUCLEOTIDE SEQUENCE</scope>
</reference>
<accession>A0AC59ZQ64</accession>
<evidence type="ECO:0000313" key="2">
    <source>
        <dbReference type="Proteomes" id="UP001162501"/>
    </source>
</evidence>
<organism evidence="1 2">
    <name type="scientific">Rangifer tarandus platyrhynchus</name>
    <name type="common">Svalbard reindeer</name>
    <dbReference type="NCBI Taxonomy" id="3082113"/>
    <lineage>
        <taxon>Eukaryota</taxon>
        <taxon>Metazoa</taxon>
        <taxon>Chordata</taxon>
        <taxon>Craniata</taxon>
        <taxon>Vertebrata</taxon>
        <taxon>Euteleostomi</taxon>
        <taxon>Mammalia</taxon>
        <taxon>Eutheria</taxon>
        <taxon>Laurasiatheria</taxon>
        <taxon>Artiodactyla</taxon>
        <taxon>Ruminantia</taxon>
        <taxon>Pecora</taxon>
        <taxon>Cervidae</taxon>
        <taxon>Odocoileinae</taxon>
        <taxon>Rangifer</taxon>
    </lineage>
</organism>